<proteinExistence type="predicted"/>
<dbReference type="RefSeq" id="WP_306056236.1">
    <property type="nucleotide sequence ID" value="NZ_CP120997.1"/>
</dbReference>
<dbReference type="PROSITE" id="PS51257">
    <property type="entry name" value="PROKAR_LIPOPROTEIN"/>
    <property type="match status" value="1"/>
</dbReference>
<sequence>MQWVARQHFHHRSAQMRGWGALLLLIACALWGWLGFLLWDTDDTLYCFRASSVCEMDTTMPKQLTLLGISAPLSAAGTGLLVAGSVRRQTSAHVLQVIEMQRSEERARNK</sequence>
<evidence type="ECO:0000256" key="1">
    <source>
        <dbReference type="SAM" id="Phobius"/>
    </source>
</evidence>
<feature type="transmembrane region" description="Helical" evidence="1">
    <location>
        <begin position="66"/>
        <end position="86"/>
    </location>
</feature>
<evidence type="ECO:0000313" key="2">
    <source>
        <dbReference type="EMBL" id="WLQ35513.1"/>
    </source>
</evidence>
<name>A0ABY9HLU8_9ACTN</name>
<evidence type="ECO:0008006" key="4">
    <source>
        <dbReference type="Google" id="ProtNLM"/>
    </source>
</evidence>
<dbReference type="EMBL" id="CP120997">
    <property type="protein sequence ID" value="WLQ35513.1"/>
    <property type="molecule type" value="Genomic_DNA"/>
</dbReference>
<protein>
    <recommendedName>
        <fullName evidence="4">Integral membrane protein</fullName>
    </recommendedName>
</protein>
<reference evidence="2 3" key="1">
    <citation type="submission" date="2023-03" db="EMBL/GenBank/DDBJ databases">
        <title>Isolation and description of six Streptomyces strains from soil environments, able to metabolize different microbial glucans.</title>
        <authorList>
            <person name="Widen T."/>
            <person name="Larsbrink J."/>
        </authorList>
    </citation>
    <scope>NUCLEOTIDE SEQUENCE [LARGE SCALE GENOMIC DNA]</scope>
    <source>
        <strain evidence="2 3">Mut1</strain>
    </source>
</reference>
<keyword evidence="1" id="KW-0812">Transmembrane</keyword>
<keyword evidence="1" id="KW-0472">Membrane</keyword>
<accession>A0ABY9HLU8</accession>
<keyword evidence="3" id="KW-1185">Reference proteome</keyword>
<keyword evidence="1" id="KW-1133">Transmembrane helix</keyword>
<organism evidence="2 3">
    <name type="scientific">Streptomyces castrisilvae</name>
    <dbReference type="NCBI Taxonomy" id="3033811"/>
    <lineage>
        <taxon>Bacteria</taxon>
        <taxon>Bacillati</taxon>
        <taxon>Actinomycetota</taxon>
        <taxon>Actinomycetes</taxon>
        <taxon>Kitasatosporales</taxon>
        <taxon>Streptomycetaceae</taxon>
        <taxon>Streptomyces</taxon>
    </lineage>
</organism>
<feature type="transmembrane region" description="Helical" evidence="1">
    <location>
        <begin position="21"/>
        <end position="39"/>
    </location>
</feature>
<gene>
    <name evidence="2" type="ORF">P8A18_19735</name>
</gene>
<dbReference type="Proteomes" id="UP001239522">
    <property type="component" value="Chromosome"/>
</dbReference>
<evidence type="ECO:0000313" key="3">
    <source>
        <dbReference type="Proteomes" id="UP001239522"/>
    </source>
</evidence>